<dbReference type="GO" id="GO:0000307">
    <property type="term" value="C:cyclin-dependent protein kinase holoenzyme complex"/>
    <property type="evidence" value="ECO:0007669"/>
    <property type="project" value="TreeGrafter"/>
</dbReference>
<dbReference type="STRING" id="984487.A0A1E4SMA7"/>
<dbReference type="RefSeq" id="XP_020065669.1">
    <property type="nucleotide sequence ID" value="XM_020208717.1"/>
</dbReference>
<gene>
    <name evidence="1" type="ORF">CANTADRAFT_37358</name>
</gene>
<dbReference type="GO" id="GO:0016538">
    <property type="term" value="F:cyclin-dependent protein serine/threonine kinase regulator activity"/>
    <property type="evidence" value="ECO:0007669"/>
    <property type="project" value="TreeGrafter"/>
</dbReference>
<organism evidence="1 2">
    <name type="scientific">Suhomyces tanzawaensis NRRL Y-17324</name>
    <dbReference type="NCBI Taxonomy" id="984487"/>
    <lineage>
        <taxon>Eukaryota</taxon>
        <taxon>Fungi</taxon>
        <taxon>Dikarya</taxon>
        <taxon>Ascomycota</taxon>
        <taxon>Saccharomycotina</taxon>
        <taxon>Pichiomycetes</taxon>
        <taxon>Debaryomycetaceae</taxon>
        <taxon>Suhomyces</taxon>
    </lineage>
</organism>
<dbReference type="AlphaFoldDB" id="A0A1E4SMA7"/>
<evidence type="ECO:0008006" key="3">
    <source>
        <dbReference type="Google" id="ProtNLM"/>
    </source>
</evidence>
<dbReference type="GO" id="GO:0019901">
    <property type="term" value="F:protein kinase binding"/>
    <property type="evidence" value="ECO:0007669"/>
    <property type="project" value="InterPro"/>
</dbReference>
<name>A0A1E4SMA7_9ASCO</name>
<feature type="non-terminal residue" evidence="1">
    <location>
        <position position="1"/>
    </location>
</feature>
<dbReference type="OrthoDB" id="286814at2759"/>
<feature type="non-terminal residue" evidence="1">
    <location>
        <position position="258"/>
    </location>
</feature>
<protein>
    <recommendedName>
        <fullName evidence="3">Cyclin N-terminal domain-containing protein</fullName>
    </recommendedName>
</protein>
<accession>A0A1E4SMA7</accession>
<dbReference type="GeneID" id="30982854"/>
<proteinExistence type="predicted"/>
<dbReference type="Gene3D" id="1.10.472.10">
    <property type="entry name" value="Cyclin-like"/>
    <property type="match status" value="1"/>
</dbReference>
<reference evidence="2" key="1">
    <citation type="submission" date="2016-05" db="EMBL/GenBank/DDBJ databases">
        <title>Comparative genomics of biotechnologically important yeasts.</title>
        <authorList>
            <consortium name="DOE Joint Genome Institute"/>
            <person name="Riley R."/>
            <person name="Haridas S."/>
            <person name="Wolfe K.H."/>
            <person name="Lopes M.R."/>
            <person name="Hittinger C.T."/>
            <person name="Goker M."/>
            <person name="Salamov A."/>
            <person name="Wisecaver J."/>
            <person name="Long T.M."/>
            <person name="Aerts A.L."/>
            <person name="Barry K."/>
            <person name="Choi C."/>
            <person name="Clum A."/>
            <person name="Coughlan A.Y."/>
            <person name="Deshpande S."/>
            <person name="Douglass A.P."/>
            <person name="Hanson S.J."/>
            <person name="Klenk H.-P."/>
            <person name="Labutti K."/>
            <person name="Lapidus A."/>
            <person name="Lindquist E."/>
            <person name="Lipzen A."/>
            <person name="Meier-Kolthoff J.P."/>
            <person name="Ohm R.A."/>
            <person name="Otillar R.P."/>
            <person name="Pangilinan J."/>
            <person name="Peng Y."/>
            <person name="Rokas A."/>
            <person name="Rosa C.A."/>
            <person name="Scheuner C."/>
            <person name="Sibirny A.A."/>
            <person name="Slot J.C."/>
            <person name="Stielow J.B."/>
            <person name="Sun H."/>
            <person name="Kurtzman C.P."/>
            <person name="Blackwell M."/>
            <person name="Grigoriev I.V."/>
            <person name="Jeffries T.W."/>
        </authorList>
    </citation>
    <scope>NUCLEOTIDE SEQUENCE [LARGE SCALE GENOMIC DNA]</scope>
    <source>
        <strain evidence="2">NRRL Y-17324</strain>
    </source>
</reference>
<sequence length="258" mass="30435">NSSSPLNNKDILLPNNFKYYTKHLNKNQFNSILLNCTVNLMKILYQENKDSSIDEKELKFFVVEILRRSKTSIQSLQLTCFYLVKLIKMNIQDLKTDPLFKDAKKLFLGLIIIASKFNQDYNYSFKSWLKICGVKEDDNTGTFNLKILKSIEFKCLTLLNYDIYLNDLKYENWCNILIIFGYDFIKCQLVDNSENNEIIWESNQLKVSKKLDKWSNFFAHNFKLTNLNLIKINFNNYYLNQLGTKILIKDQAVPSLFS</sequence>
<evidence type="ECO:0000313" key="1">
    <source>
        <dbReference type="EMBL" id="ODV80547.1"/>
    </source>
</evidence>
<evidence type="ECO:0000313" key="2">
    <source>
        <dbReference type="Proteomes" id="UP000094285"/>
    </source>
</evidence>
<dbReference type="EMBL" id="KV453910">
    <property type="protein sequence ID" value="ODV80547.1"/>
    <property type="molecule type" value="Genomic_DNA"/>
</dbReference>
<dbReference type="PANTHER" id="PTHR15615">
    <property type="match status" value="1"/>
</dbReference>
<dbReference type="Proteomes" id="UP000094285">
    <property type="component" value="Unassembled WGS sequence"/>
</dbReference>
<keyword evidence="2" id="KW-1185">Reference proteome</keyword>
<dbReference type="InterPro" id="IPR013922">
    <property type="entry name" value="Cyclin_PHO80-like"/>
</dbReference>
<dbReference type="GO" id="GO:0005634">
    <property type="term" value="C:nucleus"/>
    <property type="evidence" value="ECO:0007669"/>
    <property type="project" value="TreeGrafter"/>
</dbReference>
<dbReference type="CDD" id="cd20557">
    <property type="entry name" value="CYCLIN_ScPCL1-like"/>
    <property type="match status" value="1"/>
</dbReference>
<dbReference type="PANTHER" id="PTHR15615:SF36">
    <property type="entry name" value="PHO85 CYCLIN-5"/>
    <property type="match status" value="1"/>
</dbReference>